<dbReference type="InterPro" id="IPR016024">
    <property type="entry name" value="ARM-type_fold"/>
</dbReference>
<evidence type="ECO:0000256" key="1">
    <source>
        <dbReference type="ARBA" id="ARBA00004123"/>
    </source>
</evidence>
<dbReference type="Pfam" id="PF08767">
    <property type="entry name" value="CRM1_C"/>
    <property type="match status" value="1"/>
</dbReference>
<dbReference type="ExpressionAtlas" id="A5C7U9">
    <property type="expression patterns" value="baseline and differential"/>
</dbReference>
<dbReference type="Gene3D" id="2.130.10.10">
    <property type="entry name" value="YVTN repeat-like/Quinoprotein amine dehydrogenase"/>
    <property type="match status" value="3"/>
</dbReference>
<proteinExistence type="inferred from homology"/>
<feature type="region of interest" description="Disordered" evidence="6">
    <location>
        <begin position="1720"/>
        <end position="1747"/>
    </location>
</feature>
<protein>
    <recommendedName>
        <fullName evidence="7">Exportin-1 C-terminal domain-containing protein</fullName>
    </recommendedName>
</protein>
<dbReference type="EMBL" id="AM485340">
    <property type="protein sequence ID" value="CAN62175.1"/>
    <property type="molecule type" value="Genomic_DNA"/>
</dbReference>
<evidence type="ECO:0000256" key="6">
    <source>
        <dbReference type="SAM" id="MobiDB-lite"/>
    </source>
</evidence>
<organism evidence="8">
    <name type="scientific">Vitis vinifera</name>
    <name type="common">Grape</name>
    <dbReference type="NCBI Taxonomy" id="29760"/>
    <lineage>
        <taxon>Eukaryota</taxon>
        <taxon>Viridiplantae</taxon>
        <taxon>Streptophyta</taxon>
        <taxon>Embryophyta</taxon>
        <taxon>Tracheophyta</taxon>
        <taxon>Spermatophyta</taxon>
        <taxon>Magnoliopsida</taxon>
        <taxon>eudicotyledons</taxon>
        <taxon>Gunneridae</taxon>
        <taxon>Pentapetalae</taxon>
        <taxon>rosids</taxon>
        <taxon>Vitales</taxon>
        <taxon>Vitaceae</taxon>
        <taxon>Viteae</taxon>
        <taxon>Vitis</taxon>
    </lineage>
</organism>
<dbReference type="Gene3D" id="1.25.10.10">
    <property type="entry name" value="Leucine-rich Repeat Variant"/>
    <property type="match status" value="1"/>
</dbReference>
<dbReference type="SMART" id="SM01102">
    <property type="entry name" value="CRM1_C"/>
    <property type="match status" value="1"/>
</dbReference>
<evidence type="ECO:0000256" key="5">
    <source>
        <dbReference type="ARBA" id="ARBA00023242"/>
    </source>
</evidence>
<feature type="domain" description="Exportin-1 C-terminal" evidence="7">
    <location>
        <begin position="1281"/>
        <end position="1501"/>
    </location>
</feature>
<feature type="compositionally biased region" description="Basic and acidic residues" evidence="6">
    <location>
        <begin position="1519"/>
        <end position="1536"/>
    </location>
</feature>
<name>A5C7U9_VITVI</name>
<sequence>MGMNIDRRMWAWNRVLGAGWRFLRGSIGSVWGPEGSERSLRVFFLERLLVTGEEKLNSLLAHFSWREAFQLSEYLLALLILKHGKKKCSDVADKVVVVVAAVKASSEIPRWALVWASTHIVQPGDCIMLLVVIPPHSHDTCSQMMLQLHDVYDPDMINVKIKIVSGSRCGVAATEAKSVQTNWVVLDKRLKQEAKHCVEELQCNLVVMKRSRPKAADIVIESSKMCHDRNIKTLNKSLGPKFNKLANPPENGSSPLLHMEEYKGPLCEDEASCRLTDPSLGDEQGMFYLDEGSLADMDLALVQLKKNGGKLYIIMEISRVFDQIFKEHLDGVRPGGDKIYHVFDNQLPAALKRLQLDKATILSDIIQLLKDLTAQEMNYLREEKASLKSAIENLNVQYQQRLRAMLPWSAIDPSVVVRPPYYPFPVLVLVPIPIGSIPMHPSMQPHPPNEQLPGNIFGSDQSILNSRNLDQMIRRMNVVGYVLAIGVLRAQNQQLLAIRDDPALENDIFAKWHSTAGIHYNYTRTTVHFNLDEDSDLCVLGKAYVHSDVSIFAGLNEMLVRRLAKDGGSGVEVRVIPMLTEIIIHATQTQNVLCKQGRRELAARVQKISTGKIAKIIDRPLQKGDSVLRVIRGLIRDPRGKFRPNWSGPYFIRELTPEGAAWLMDLDGNRFSEPTNVDQLKNRFDLSDSLVKHLLRLREPLLDPSSGLRVVTTRYTGAYSSSHHFLADRPFKAIVYSQLRHLELSCSQFSVQSHYLFQFGVQSRIFSLAFRAVICPQFDIRSHHVFFPSDIQSWIFILAFKTASLVWRSESSFVFSSIFGATMSLFRFTFRVAFSFWRLKPHLQFARIGGLGRKGERSEQATKDFRGFLKRRHKGSGNRAIAIKAVEDWTAWLLATGCFSSIREQGMACQTITVSAYVEKGLEQRLKLAEGHIEAGRLLVYYQVPKPLNFFAEAYSDEKGVKQILRLILSKFVRRQPNRLTCSKIWKAKECLKLFPDGRNVKVEADVIDAFTVKLPELGVTLLPMQFRQIKDPMEIIKKTITSRTGAYLQVDELIEIAKLLGLNSQDDVSAVEEVIAREAAVAGDLQLTFDLWLSLAKKGHGPIWDLCAAIARGPALENMDINPRKQLLGFALSHCDEESIGELLHAWKDLDTQGQCETLMMSTGTNPLNFSIQGSSVISLPVHSIQDIVNLRDCSILVEGVDNVDQENHFKDCISVRTEAILSILSWLARNGFAPRDDLIAPLAKSIIEPPVTRDEDFMGCSFPLNLADAFNGFEIIEEQLKTRLDYQEISSIAEGGPFASKTSYVKLLPSVKGETLKLTEIFLDKAEDQSQIGKQLVSPMMDPVLGDYTRNVPDARESEVLSLFAILCLKINEWQCAFELVCEAMYTELRIVHQDKYGWVLHTESERRTYLQRLVHERGILPMHKTSLIEDGQCESVEIELSGEKNEIVFEASDTDSESYLSLLDSGVKQIDDKYFDESFFKESDDIKDVASARSGWNGDRASIINKARSPRQSSSKKIEEGKDSEDKLDKEPLDNSGYLTRPYLEPLAKMKFRYNCERVVGLDKHEGFEDECPGKPFDIDGLNYDYPSENPVKNKHPRSSSMTESDADKNPELNEELQGASGVLLESQATASRSEQEKELTIVVQQKAWEIHDSGELLLLTLVCDGRVVYKLGLSKSRASVFTSGIAAIGSSLSFPGSQLGDSLLVQFTAIPSSSVEKKVGDSEGDVPSTKRSRRSSSDALQDMDNGDKLPLYVSDSLINVGPLKDFAYGLRINTDLKATGIVKQSNYELMCCSGHGKNGALCILQQSIRPERITEVELPGCKGIWTVYHKNTRGHNADSIKMSHVFDLEFRAFIFFSLAFKAASPVWRSKPSSLLSYDVQSRPSQFDIQRCQFFRLTFKSTTPSQLQRSKSSFLVWHLEMSVLSYGVQSHHLLTTRHSESSLLLSYNVQSHLPQFWSSKPPAPYNSMFKAIIISQLRHSESSFSV</sequence>
<dbReference type="SUPFAM" id="SSF54814">
    <property type="entry name" value="Prokaryotic type KH domain (KH-domain type II)"/>
    <property type="match status" value="1"/>
</dbReference>
<evidence type="ECO:0000259" key="7">
    <source>
        <dbReference type="SMART" id="SM01102"/>
    </source>
</evidence>
<dbReference type="InterPro" id="IPR011989">
    <property type="entry name" value="ARM-like"/>
</dbReference>
<dbReference type="InterPro" id="IPR015943">
    <property type="entry name" value="WD40/YVTN_repeat-like_dom_sf"/>
</dbReference>
<dbReference type="SUPFAM" id="SSF48371">
    <property type="entry name" value="ARM repeat"/>
    <property type="match status" value="1"/>
</dbReference>
<dbReference type="GO" id="GO:0005049">
    <property type="term" value="F:nuclear export signal receptor activity"/>
    <property type="evidence" value="ECO:0007669"/>
    <property type="project" value="InterPro"/>
</dbReference>
<keyword evidence="3" id="KW-0813">Transport</keyword>
<keyword evidence="4" id="KW-0653">Protein transport</keyword>
<dbReference type="GO" id="GO:0015031">
    <property type="term" value="P:protein transport"/>
    <property type="evidence" value="ECO:0007669"/>
    <property type="project" value="UniProtKB-KW"/>
</dbReference>
<evidence type="ECO:0000256" key="2">
    <source>
        <dbReference type="ARBA" id="ARBA00009466"/>
    </source>
</evidence>
<dbReference type="GO" id="GO:0005634">
    <property type="term" value="C:nucleus"/>
    <property type="evidence" value="ECO:0007669"/>
    <property type="project" value="UniProtKB-SubCell"/>
</dbReference>
<evidence type="ECO:0000313" key="8">
    <source>
        <dbReference type="EMBL" id="CAN62175.1"/>
    </source>
</evidence>
<evidence type="ECO:0000256" key="4">
    <source>
        <dbReference type="ARBA" id="ARBA00022927"/>
    </source>
</evidence>
<keyword evidence="5" id="KW-0539">Nucleus</keyword>
<comment type="similarity">
    <text evidence="2">Belongs to the exportin family.</text>
</comment>
<comment type="subcellular location">
    <subcellularLocation>
        <location evidence="1">Nucleus</location>
    </subcellularLocation>
</comment>
<accession>A5C7U9</accession>
<feature type="region of interest" description="Disordered" evidence="6">
    <location>
        <begin position="1590"/>
        <end position="1614"/>
    </location>
</feature>
<dbReference type="PANTHER" id="PTHR15922">
    <property type="entry name" value="NEUROBLASTOMA-AMPLIFIED SEQUENCE"/>
    <property type="match status" value="1"/>
</dbReference>
<reference evidence="8" key="1">
    <citation type="journal article" date="2007" name="PLoS ONE">
        <title>The first genome sequence of an elite grapevine cultivar (Pinot noir Vitis vinifera L.): coping with a highly heterozygous genome.</title>
        <authorList>
            <person name="Velasco R."/>
            <person name="Zharkikh A."/>
            <person name="Troggio M."/>
            <person name="Cartwright D.A."/>
            <person name="Cestaro A."/>
            <person name="Pruss D."/>
            <person name="Pindo M."/>
            <person name="FitzGerald L.M."/>
            <person name="Vezzulli S."/>
            <person name="Reid J."/>
            <person name="Malacarne G."/>
            <person name="Iliev D."/>
            <person name="Coppola G."/>
            <person name="Wardell B."/>
            <person name="Micheletti D."/>
            <person name="Macalma T."/>
            <person name="Facci M."/>
            <person name="Mitchell J.T."/>
            <person name="Perazzolli M."/>
            <person name="Eldredge G."/>
            <person name="Gatto P."/>
            <person name="Oyzerski R."/>
            <person name="Moretto M."/>
            <person name="Gutin N."/>
            <person name="Stefanini M."/>
            <person name="Chen Y."/>
            <person name="Segala C."/>
            <person name="Davenport C."/>
            <person name="Dematte L."/>
            <person name="Mraz A."/>
            <person name="Battilana J."/>
            <person name="Stormo K."/>
            <person name="Costa F."/>
            <person name="Tao Q."/>
            <person name="Si-Ammour A."/>
            <person name="Harkins T."/>
            <person name="Lackey A."/>
            <person name="Perbost C."/>
            <person name="Taillon B."/>
            <person name="Stella A."/>
            <person name="Solovyev V."/>
            <person name="Fawcett J.A."/>
            <person name="Sterck L."/>
            <person name="Vandepoele K."/>
            <person name="Grando S.M."/>
            <person name="Toppo S."/>
            <person name="Moser C."/>
            <person name="Lanchbury J."/>
            <person name="Bogden R."/>
            <person name="Skolnick M."/>
            <person name="Sgaramella V."/>
            <person name="Bhatnagar S.K."/>
            <person name="Fontana P."/>
            <person name="Gutin A."/>
            <person name="Van de Peer Y."/>
            <person name="Salamini F."/>
            <person name="Viola R."/>
        </authorList>
    </citation>
    <scope>NUCLEOTIDE SEQUENCE</scope>
</reference>
<evidence type="ECO:0000256" key="3">
    <source>
        <dbReference type="ARBA" id="ARBA00022448"/>
    </source>
</evidence>
<dbReference type="GO" id="GO:0003723">
    <property type="term" value="F:RNA binding"/>
    <property type="evidence" value="ECO:0007669"/>
    <property type="project" value="InterPro"/>
</dbReference>
<dbReference type="Gene3D" id="3.30.300.20">
    <property type="match status" value="1"/>
</dbReference>
<dbReference type="PANTHER" id="PTHR15922:SF2">
    <property type="entry name" value="NBAS SUBUNIT OF NRZ TETHERING COMPLEX"/>
    <property type="match status" value="1"/>
</dbReference>
<gene>
    <name evidence="8" type="ORF">VITISV_001516</name>
</gene>
<dbReference type="InterPro" id="IPR015946">
    <property type="entry name" value="KH_dom-like_a/b"/>
</dbReference>
<feature type="region of interest" description="Disordered" evidence="6">
    <location>
        <begin position="1504"/>
        <end position="1542"/>
    </location>
</feature>
<dbReference type="InterPro" id="IPR014877">
    <property type="entry name" value="XPO1_C_dom"/>
</dbReference>
<dbReference type="InterPro" id="IPR009019">
    <property type="entry name" value="KH_sf_prok-type"/>
</dbReference>